<name>A0A916LET6_MYCTX</name>
<accession>A0A916LET6</accession>
<evidence type="ECO:0000313" key="1">
    <source>
        <dbReference type="EMBL" id="COZ64810.1"/>
    </source>
</evidence>
<sequence>MLEEAAENRAHDDVFRNALRTWTQRADAAYHHLDPHTGSRRAVQRIDDLLINKGIHLESDAAFAVVGTLCTVRRDLPLDAVNDAGADSVRGHQQVAVGQLA</sequence>
<dbReference type="AlphaFoldDB" id="A0A916LET6"/>
<dbReference type="Proteomes" id="UP000039021">
    <property type="component" value="Unassembled WGS sequence"/>
</dbReference>
<evidence type="ECO:0000313" key="2">
    <source>
        <dbReference type="Proteomes" id="UP000039021"/>
    </source>
</evidence>
<reference evidence="2" key="1">
    <citation type="submission" date="2015-03" db="EMBL/GenBank/DDBJ databases">
        <authorList>
            <consortium name="Pathogen Informatics"/>
        </authorList>
    </citation>
    <scope>NUCLEOTIDE SEQUENCE [LARGE SCALE GENOMIC DNA]</scope>
    <source>
        <strain evidence="2">N09902308</strain>
    </source>
</reference>
<comment type="caution">
    <text evidence="1">The sequence shown here is derived from an EMBL/GenBank/DDBJ whole genome shotgun (WGS) entry which is preliminary data.</text>
</comment>
<protein>
    <submittedName>
        <fullName evidence="1">Uncharacterized protein</fullName>
    </submittedName>
</protein>
<organism evidence="1 2">
    <name type="scientific">Mycobacterium tuberculosis</name>
    <dbReference type="NCBI Taxonomy" id="1773"/>
    <lineage>
        <taxon>Bacteria</taxon>
        <taxon>Bacillati</taxon>
        <taxon>Actinomycetota</taxon>
        <taxon>Actinomycetes</taxon>
        <taxon>Mycobacteriales</taxon>
        <taxon>Mycobacteriaceae</taxon>
        <taxon>Mycobacterium</taxon>
        <taxon>Mycobacterium tuberculosis complex</taxon>
    </lineage>
</organism>
<gene>
    <name evidence="1" type="ORF">ERS007739_03986</name>
</gene>
<proteinExistence type="predicted"/>
<dbReference type="EMBL" id="CSBK01002258">
    <property type="protein sequence ID" value="COZ64810.1"/>
    <property type="molecule type" value="Genomic_DNA"/>
</dbReference>